<comment type="subcellular location">
    <subcellularLocation>
        <location evidence="1">Cell membrane</location>
        <topology evidence="1">Multi-pass membrane protein</topology>
    </subcellularLocation>
</comment>
<protein>
    <submittedName>
        <fullName evidence="7">MFS transporter</fullName>
    </submittedName>
</protein>
<feature type="transmembrane region" description="Helical" evidence="5">
    <location>
        <begin position="152"/>
        <end position="171"/>
    </location>
</feature>
<dbReference type="AlphaFoldDB" id="A0A3S4EC83"/>
<feature type="transmembrane region" description="Helical" evidence="5">
    <location>
        <begin position="267"/>
        <end position="284"/>
    </location>
</feature>
<dbReference type="PROSITE" id="PS50850">
    <property type="entry name" value="MFS"/>
    <property type="match status" value="1"/>
</dbReference>
<feature type="transmembrane region" description="Helical" evidence="5">
    <location>
        <begin position="296"/>
        <end position="313"/>
    </location>
</feature>
<feature type="transmembrane region" description="Helical" evidence="5">
    <location>
        <begin position="87"/>
        <end position="106"/>
    </location>
</feature>
<proteinExistence type="predicted"/>
<name>A0A3S4EC83_9MICO</name>
<dbReference type="InterPro" id="IPR051788">
    <property type="entry name" value="MFS_Transporter"/>
</dbReference>
<feature type="transmembrane region" description="Helical" evidence="5">
    <location>
        <begin position="377"/>
        <end position="396"/>
    </location>
</feature>
<dbReference type="PANTHER" id="PTHR23514:SF13">
    <property type="entry name" value="INNER MEMBRANE PROTEIN YBJJ"/>
    <property type="match status" value="1"/>
</dbReference>
<feature type="transmembrane region" description="Helical" evidence="5">
    <location>
        <begin position="349"/>
        <end position="371"/>
    </location>
</feature>
<dbReference type="InterPro" id="IPR020846">
    <property type="entry name" value="MFS_dom"/>
</dbReference>
<dbReference type="OrthoDB" id="9809599at2"/>
<dbReference type="EMBL" id="RZNC01000001">
    <property type="protein sequence ID" value="RWZ67943.1"/>
    <property type="molecule type" value="Genomic_DNA"/>
</dbReference>
<dbReference type="GO" id="GO:0005886">
    <property type="term" value="C:plasma membrane"/>
    <property type="evidence" value="ECO:0007669"/>
    <property type="project" value="UniProtKB-SubCell"/>
</dbReference>
<dbReference type="InterPro" id="IPR036259">
    <property type="entry name" value="MFS_trans_sf"/>
</dbReference>
<feature type="transmembrane region" description="Helical" evidence="5">
    <location>
        <begin position="58"/>
        <end position="80"/>
    </location>
</feature>
<dbReference type="RefSeq" id="WP_128497171.1">
    <property type="nucleotide sequence ID" value="NZ_RZNC01000001.1"/>
</dbReference>
<feature type="domain" description="Major facilitator superfamily (MFS) profile" evidence="6">
    <location>
        <begin position="19"/>
        <end position="406"/>
    </location>
</feature>
<feature type="transmembrane region" description="Helical" evidence="5">
    <location>
        <begin position="21"/>
        <end position="38"/>
    </location>
</feature>
<evidence type="ECO:0000256" key="4">
    <source>
        <dbReference type="ARBA" id="ARBA00023136"/>
    </source>
</evidence>
<dbReference type="SUPFAM" id="SSF103473">
    <property type="entry name" value="MFS general substrate transporter"/>
    <property type="match status" value="1"/>
</dbReference>
<evidence type="ECO:0000259" key="6">
    <source>
        <dbReference type="PROSITE" id="PS50850"/>
    </source>
</evidence>
<dbReference type="GO" id="GO:0022857">
    <property type="term" value="F:transmembrane transporter activity"/>
    <property type="evidence" value="ECO:0007669"/>
    <property type="project" value="InterPro"/>
</dbReference>
<accession>A0A3S4EC83</accession>
<evidence type="ECO:0000256" key="5">
    <source>
        <dbReference type="SAM" id="Phobius"/>
    </source>
</evidence>
<dbReference type="PANTHER" id="PTHR23514">
    <property type="entry name" value="BYPASS OF STOP CODON PROTEIN 6"/>
    <property type="match status" value="1"/>
</dbReference>
<evidence type="ECO:0000313" key="8">
    <source>
        <dbReference type="Proteomes" id="UP000288603"/>
    </source>
</evidence>
<gene>
    <name evidence="7" type="ORF">ELQ92_01380</name>
</gene>
<dbReference type="InterPro" id="IPR011701">
    <property type="entry name" value="MFS"/>
</dbReference>
<reference evidence="7 8" key="1">
    <citation type="submission" date="2018-12" db="EMBL/GenBank/DDBJ databases">
        <authorList>
            <person name="Li F."/>
        </authorList>
    </citation>
    <scope>NUCLEOTIDE SEQUENCE [LARGE SCALE GENOMIC DNA]</scope>
    <source>
        <strain evidence="7 8">8H24J-4-2</strain>
    </source>
</reference>
<comment type="caution">
    <text evidence="7">The sequence shown here is derived from an EMBL/GenBank/DDBJ whole genome shotgun (WGS) entry which is preliminary data.</text>
</comment>
<evidence type="ECO:0000313" key="7">
    <source>
        <dbReference type="EMBL" id="RWZ67943.1"/>
    </source>
</evidence>
<organism evidence="7 8">
    <name type="scientific">Labedella populi</name>
    <dbReference type="NCBI Taxonomy" id="2498850"/>
    <lineage>
        <taxon>Bacteria</taxon>
        <taxon>Bacillati</taxon>
        <taxon>Actinomycetota</taxon>
        <taxon>Actinomycetes</taxon>
        <taxon>Micrococcales</taxon>
        <taxon>Microbacteriaceae</taxon>
        <taxon>Labedella</taxon>
    </lineage>
</organism>
<feature type="transmembrane region" description="Helical" evidence="5">
    <location>
        <begin position="229"/>
        <end position="247"/>
    </location>
</feature>
<sequence>MSSSPQRTSPVTRSELVAWRNAIFVMFALSGLSIATWVSRLPAIRDGLGLTTGNVGVLIFGMSAGSILGLLLSAWILNALGPRRGMALSMLLVAVGLAVVGIGAGVLVSPVVVFIGLAIFGYGNGSVDVMMNVEGAAVEKELGKTVMPLMHALFSAGTVAGAGIGAAASAVRIDVTWHAIGMSVVLAVGVLVAVRFVPIRQDIEAVLPEDRAPFGERVREKLLVWSDPRLIFIGLIMLGMAFAEGSANDWLPIAVVDGHGRSNTTGAIVFGVFVGAMTVGRVAGGPLIDRFDRVSVLRISAVTGIIGLALFIFSPAFPLAIVGAVLWGLGCSLGFPVGMSAAADDPRHAAARVSAVAMIGYCAFLVGPPLIGIVADHVGILNALLIVFVLMIVAGLSSGAARERSAAAQSAG</sequence>
<dbReference type="Pfam" id="PF07690">
    <property type="entry name" value="MFS_1"/>
    <property type="match status" value="1"/>
</dbReference>
<dbReference type="Gene3D" id="1.20.1250.20">
    <property type="entry name" value="MFS general substrate transporter like domains"/>
    <property type="match status" value="2"/>
</dbReference>
<keyword evidence="2 5" id="KW-0812">Transmembrane</keyword>
<keyword evidence="4 5" id="KW-0472">Membrane</keyword>
<feature type="transmembrane region" description="Helical" evidence="5">
    <location>
        <begin position="319"/>
        <end position="337"/>
    </location>
</feature>
<evidence type="ECO:0000256" key="2">
    <source>
        <dbReference type="ARBA" id="ARBA00022692"/>
    </source>
</evidence>
<keyword evidence="3 5" id="KW-1133">Transmembrane helix</keyword>
<feature type="transmembrane region" description="Helical" evidence="5">
    <location>
        <begin position="177"/>
        <end position="197"/>
    </location>
</feature>
<keyword evidence="8" id="KW-1185">Reference proteome</keyword>
<dbReference type="Proteomes" id="UP000288603">
    <property type="component" value="Unassembled WGS sequence"/>
</dbReference>
<dbReference type="CDD" id="cd17393">
    <property type="entry name" value="MFS_MosC_like"/>
    <property type="match status" value="1"/>
</dbReference>
<evidence type="ECO:0000256" key="1">
    <source>
        <dbReference type="ARBA" id="ARBA00004651"/>
    </source>
</evidence>
<feature type="transmembrane region" description="Helical" evidence="5">
    <location>
        <begin position="112"/>
        <end position="131"/>
    </location>
</feature>
<evidence type="ECO:0000256" key="3">
    <source>
        <dbReference type="ARBA" id="ARBA00022989"/>
    </source>
</evidence>